<keyword evidence="2" id="KW-1185">Reference proteome</keyword>
<evidence type="ECO:0000313" key="1">
    <source>
        <dbReference type="EMBL" id="NGN45190.1"/>
    </source>
</evidence>
<gene>
    <name evidence="1" type="ORF">G6N74_29490</name>
</gene>
<name>A0A7C9VI88_9HYPH</name>
<dbReference type="RefSeq" id="WP_165121562.1">
    <property type="nucleotide sequence ID" value="NZ_JAAKZG010000028.1"/>
</dbReference>
<comment type="caution">
    <text evidence="1">The sequence shown here is derived from an EMBL/GenBank/DDBJ whole genome shotgun (WGS) entry which is preliminary data.</text>
</comment>
<organism evidence="1 2">
    <name type="scientific">Mesorhizobium zhangyense</name>
    <dbReference type="NCBI Taxonomy" id="1776730"/>
    <lineage>
        <taxon>Bacteria</taxon>
        <taxon>Pseudomonadati</taxon>
        <taxon>Pseudomonadota</taxon>
        <taxon>Alphaproteobacteria</taxon>
        <taxon>Hyphomicrobiales</taxon>
        <taxon>Phyllobacteriaceae</taxon>
        <taxon>Mesorhizobium</taxon>
    </lineage>
</organism>
<dbReference type="Proteomes" id="UP000481252">
    <property type="component" value="Unassembled WGS sequence"/>
</dbReference>
<reference evidence="1 2" key="1">
    <citation type="submission" date="2020-02" db="EMBL/GenBank/DDBJ databases">
        <title>Genome sequence of the type strain CGMCC 1.15528 of Mesorhizobium zhangyense.</title>
        <authorList>
            <person name="Gao J."/>
            <person name="Sun J."/>
        </authorList>
    </citation>
    <scope>NUCLEOTIDE SEQUENCE [LARGE SCALE GENOMIC DNA]</scope>
    <source>
        <strain evidence="1 2">CGMCC 1.15528</strain>
    </source>
</reference>
<proteinExistence type="predicted"/>
<evidence type="ECO:0000313" key="2">
    <source>
        <dbReference type="Proteomes" id="UP000481252"/>
    </source>
</evidence>
<protein>
    <submittedName>
        <fullName evidence="1">Uncharacterized protein</fullName>
    </submittedName>
</protein>
<accession>A0A7C9VI88</accession>
<dbReference type="AlphaFoldDB" id="A0A7C9VI88"/>
<sequence>MSDTQKVQIAPQAAYVEAQALIEFYRNRNLLLAQQAFELAGTVEAQAAEIERLSTPGDAEKEA</sequence>
<dbReference type="EMBL" id="JAAKZG010000028">
    <property type="protein sequence ID" value="NGN45190.1"/>
    <property type="molecule type" value="Genomic_DNA"/>
</dbReference>